<protein>
    <submittedName>
        <fullName evidence="1">Uncharacterized protein</fullName>
    </submittedName>
</protein>
<comment type="caution">
    <text evidence="1">The sequence shown here is derived from an EMBL/GenBank/DDBJ whole genome shotgun (WGS) entry which is preliminary data.</text>
</comment>
<name>A0A6A1TKY0_NEOGA</name>
<sequence length="286" mass="31457">MEYSGNILERVRAALIEYHAATASDGRKLPWYEIAKHLHGDFLPASEEDEENLADSYKALAEALRRFAAGSQTPSKARLDAVCGYLKAKSYLTEGDLRPAEPGSSLLYALQAFFGATADPAARRSYSIAGAFHASRKNRSGRTEVSTLTIREDGNGTTVVEDKVLHLTVAPQSARRDALTRLLKRTGGAEWRFDGWLFQSQGQACIIVQDSLRQNPGIYTVLDRKNAPALANLVLVKSGDFGAPAPGYNREGLFAISADSNQRDLMFARIRENIWEYRKEGATDGE</sequence>
<reference evidence="1 2" key="1">
    <citation type="submission" date="2019-09" db="EMBL/GenBank/DDBJ databases">
        <title>Genome sequencing of Ng87 strain.</title>
        <authorList>
            <person name="Karasev E.S."/>
            <person name="Andronov E."/>
        </authorList>
    </citation>
    <scope>NUCLEOTIDE SEQUENCE [LARGE SCALE GENOMIC DNA]</scope>
    <source>
        <strain evidence="1 2">Ng87</strain>
    </source>
</reference>
<evidence type="ECO:0000313" key="1">
    <source>
        <dbReference type="EMBL" id="KAB1085059.1"/>
    </source>
</evidence>
<dbReference type="Proteomes" id="UP000386575">
    <property type="component" value="Unassembled WGS sequence"/>
</dbReference>
<evidence type="ECO:0000313" key="2">
    <source>
        <dbReference type="Proteomes" id="UP000386575"/>
    </source>
</evidence>
<dbReference type="RefSeq" id="WP_151040617.1">
    <property type="nucleotide sequence ID" value="NZ_VZUL01000002.1"/>
</dbReference>
<organism evidence="1 2">
    <name type="scientific">Neorhizobium galegae</name>
    <name type="common">Rhizobium galegae</name>
    <dbReference type="NCBI Taxonomy" id="399"/>
    <lineage>
        <taxon>Bacteria</taxon>
        <taxon>Pseudomonadati</taxon>
        <taxon>Pseudomonadota</taxon>
        <taxon>Alphaproteobacteria</taxon>
        <taxon>Hyphomicrobiales</taxon>
        <taxon>Rhizobiaceae</taxon>
        <taxon>Rhizobium/Agrobacterium group</taxon>
        <taxon>Neorhizobium</taxon>
    </lineage>
</organism>
<dbReference type="AlphaFoldDB" id="A0A6A1TKY0"/>
<gene>
    <name evidence="1" type="ORF">F4V91_00570</name>
</gene>
<dbReference type="EMBL" id="VZUL01000002">
    <property type="protein sequence ID" value="KAB1085059.1"/>
    <property type="molecule type" value="Genomic_DNA"/>
</dbReference>
<accession>A0A6A1TKY0</accession>
<proteinExistence type="predicted"/>